<dbReference type="Proteomes" id="UP001153365">
    <property type="component" value="Unassembled WGS sequence"/>
</dbReference>
<sequence length="219" mass="25206">MSKIGKLIRTLKLHYEAQIRRNINLYQPISTSTTATRQKAIDLNSASPNKPTKKVDSEKMTKERERIGKMESMINQRPDSCLRLAFVEPGYQLFHHQPINNQNLSPWSILKLDQKEILIKYLDLLQNQAIKDLVLKKKNSNDGDDVALTPNCRIFLNSIQTNYWCFDSGKLDPSKEKDSEVLSLKEEAERAVNERLWLKLPQSCQTLVNAPVIHMAKAF</sequence>
<dbReference type="EMBL" id="CALTRL010001666">
    <property type="protein sequence ID" value="CAH7673317.1"/>
    <property type="molecule type" value="Genomic_DNA"/>
</dbReference>
<keyword evidence="3" id="KW-1185">Reference proteome</keyword>
<comment type="caution">
    <text evidence="2">The sequence shown here is derived from an EMBL/GenBank/DDBJ whole genome shotgun (WGS) entry which is preliminary data.</text>
</comment>
<organism evidence="2 3">
    <name type="scientific">Phakopsora pachyrhizi</name>
    <name type="common">Asian soybean rust disease fungus</name>
    <dbReference type="NCBI Taxonomy" id="170000"/>
    <lineage>
        <taxon>Eukaryota</taxon>
        <taxon>Fungi</taxon>
        <taxon>Dikarya</taxon>
        <taxon>Basidiomycota</taxon>
        <taxon>Pucciniomycotina</taxon>
        <taxon>Pucciniomycetes</taxon>
        <taxon>Pucciniales</taxon>
        <taxon>Phakopsoraceae</taxon>
        <taxon>Phakopsora</taxon>
    </lineage>
</organism>
<feature type="compositionally biased region" description="Basic and acidic residues" evidence="1">
    <location>
        <begin position="53"/>
        <end position="62"/>
    </location>
</feature>
<accession>A0AAV0AXQ7</accession>
<evidence type="ECO:0000313" key="2">
    <source>
        <dbReference type="EMBL" id="CAH7673317.1"/>
    </source>
</evidence>
<gene>
    <name evidence="2" type="ORF">PPACK8108_LOCUS8205</name>
</gene>
<protein>
    <submittedName>
        <fullName evidence="2">Uncharacterized protein</fullName>
    </submittedName>
</protein>
<proteinExistence type="predicted"/>
<dbReference type="AlphaFoldDB" id="A0AAV0AXQ7"/>
<feature type="region of interest" description="Disordered" evidence="1">
    <location>
        <begin position="43"/>
        <end position="62"/>
    </location>
</feature>
<name>A0AAV0AXQ7_PHAPC</name>
<evidence type="ECO:0000313" key="3">
    <source>
        <dbReference type="Proteomes" id="UP001153365"/>
    </source>
</evidence>
<reference evidence="2" key="1">
    <citation type="submission" date="2022-06" db="EMBL/GenBank/DDBJ databases">
        <authorList>
            <consortium name="SYNGENTA / RWTH Aachen University"/>
        </authorList>
    </citation>
    <scope>NUCLEOTIDE SEQUENCE</scope>
</reference>
<evidence type="ECO:0000256" key="1">
    <source>
        <dbReference type="SAM" id="MobiDB-lite"/>
    </source>
</evidence>